<dbReference type="CDD" id="cd02440">
    <property type="entry name" value="AdoMet_MTases"/>
    <property type="match status" value="1"/>
</dbReference>
<keyword evidence="2" id="KW-0489">Methyltransferase</keyword>
<accession>A0ABV3D953</accession>
<dbReference type="GO" id="GO:0032259">
    <property type="term" value="P:methylation"/>
    <property type="evidence" value="ECO:0007669"/>
    <property type="project" value="UniProtKB-KW"/>
</dbReference>
<dbReference type="Proteomes" id="UP001551482">
    <property type="component" value="Unassembled WGS sequence"/>
</dbReference>
<dbReference type="EC" id="2.1.1.-" evidence="2"/>
<dbReference type="SUPFAM" id="SSF53335">
    <property type="entry name" value="S-adenosyl-L-methionine-dependent methyltransferases"/>
    <property type="match status" value="1"/>
</dbReference>
<dbReference type="Gene3D" id="3.40.50.150">
    <property type="entry name" value="Vaccinia Virus protein VP39"/>
    <property type="match status" value="1"/>
</dbReference>
<gene>
    <name evidence="2" type="ORF">AB0C36_02075</name>
</gene>
<dbReference type="RefSeq" id="WP_358347824.1">
    <property type="nucleotide sequence ID" value="NZ_JBEZFP010000003.1"/>
</dbReference>
<proteinExistence type="predicted"/>
<evidence type="ECO:0000313" key="3">
    <source>
        <dbReference type="Proteomes" id="UP001551482"/>
    </source>
</evidence>
<dbReference type="EMBL" id="JBEZFP010000003">
    <property type="protein sequence ID" value="MEU8132275.1"/>
    <property type="molecule type" value="Genomic_DNA"/>
</dbReference>
<evidence type="ECO:0000256" key="1">
    <source>
        <dbReference type="SAM" id="MobiDB-lite"/>
    </source>
</evidence>
<feature type="region of interest" description="Disordered" evidence="1">
    <location>
        <begin position="1"/>
        <end position="30"/>
    </location>
</feature>
<reference evidence="2 3" key="1">
    <citation type="submission" date="2024-06" db="EMBL/GenBank/DDBJ databases">
        <title>The Natural Products Discovery Center: Release of the First 8490 Sequenced Strains for Exploring Actinobacteria Biosynthetic Diversity.</title>
        <authorList>
            <person name="Kalkreuter E."/>
            <person name="Kautsar S.A."/>
            <person name="Yang D."/>
            <person name="Bader C.D."/>
            <person name="Teijaro C.N."/>
            <person name="Fluegel L."/>
            <person name="Davis C.M."/>
            <person name="Simpson J.R."/>
            <person name="Lauterbach L."/>
            <person name="Steele A.D."/>
            <person name="Gui C."/>
            <person name="Meng S."/>
            <person name="Li G."/>
            <person name="Viehrig K."/>
            <person name="Ye F."/>
            <person name="Su P."/>
            <person name="Kiefer A.F."/>
            <person name="Nichols A."/>
            <person name="Cepeda A.J."/>
            <person name="Yan W."/>
            <person name="Fan B."/>
            <person name="Jiang Y."/>
            <person name="Adhikari A."/>
            <person name="Zheng C.-J."/>
            <person name="Schuster L."/>
            <person name="Cowan T.M."/>
            <person name="Smanski M.J."/>
            <person name="Chevrette M.G."/>
            <person name="De Carvalho L.P.S."/>
            <person name="Shen B."/>
        </authorList>
    </citation>
    <scope>NUCLEOTIDE SEQUENCE [LARGE SCALE GENOMIC DNA]</scope>
    <source>
        <strain evidence="2 3">NPDC048946</strain>
    </source>
</reference>
<evidence type="ECO:0000313" key="2">
    <source>
        <dbReference type="EMBL" id="MEU8132275.1"/>
    </source>
</evidence>
<dbReference type="GO" id="GO:0008168">
    <property type="term" value="F:methyltransferase activity"/>
    <property type="evidence" value="ECO:0007669"/>
    <property type="project" value="UniProtKB-KW"/>
</dbReference>
<sequence>MTPEDRDDAAAAWRLPRGDEIETYAPPGIDTSTPHTARMYDYFLGGKTNFAADRAAGDRIIGIMPGIVETSLANRAFLGRAVRHVARAGVRQFLDIGTGIPTSGNTHEVAQAVLPEARVAYVDNDPIVLAHARALMSSDGRGRTSFSQGDLREPEKILASPEVRDVIDFDSPVCLNLLAIMHFIGPEDDPERIIAVLREAMVPGSYMLMTHGTGDFVDDDLGDAAVEVYKNASAGVTGRTHAEIAAFFEGFDLVEPGIVRLPLWRPDGDGPTDEELRLILHYGGVGRLR</sequence>
<keyword evidence="2" id="KW-0808">Transferase</keyword>
<name>A0ABV3D953_9ACTN</name>
<protein>
    <submittedName>
        <fullName evidence="2">SAM-dependent methyltransferase</fullName>
        <ecNumber evidence="2">2.1.1.-</ecNumber>
    </submittedName>
</protein>
<dbReference type="PIRSF" id="PIRSF017393">
    <property type="entry name" value="MTase_SAV2177"/>
    <property type="match status" value="1"/>
</dbReference>
<dbReference type="InterPro" id="IPR006764">
    <property type="entry name" value="SAM_dep_MeTrfase_SAV2177_type"/>
</dbReference>
<dbReference type="InterPro" id="IPR029063">
    <property type="entry name" value="SAM-dependent_MTases_sf"/>
</dbReference>
<dbReference type="Pfam" id="PF04672">
    <property type="entry name" value="Methyltransf_19"/>
    <property type="match status" value="1"/>
</dbReference>
<organism evidence="2 3">
    <name type="scientific">Streptodolium elevatio</name>
    <dbReference type="NCBI Taxonomy" id="3157996"/>
    <lineage>
        <taxon>Bacteria</taxon>
        <taxon>Bacillati</taxon>
        <taxon>Actinomycetota</taxon>
        <taxon>Actinomycetes</taxon>
        <taxon>Kitasatosporales</taxon>
        <taxon>Streptomycetaceae</taxon>
        <taxon>Streptodolium</taxon>
    </lineage>
</organism>
<comment type="caution">
    <text evidence="2">The sequence shown here is derived from an EMBL/GenBank/DDBJ whole genome shotgun (WGS) entry which is preliminary data.</text>
</comment>
<keyword evidence="3" id="KW-1185">Reference proteome</keyword>